<keyword evidence="4" id="KW-1185">Reference proteome</keyword>
<gene>
    <name evidence="3" type="primary">mecB</name>
    <name evidence="3" type="ORF">J27TS8_07030</name>
</gene>
<dbReference type="EMBL" id="BORC01000001">
    <property type="protein sequence ID" value="GIN60710.1"/>
    <property type="molecule type" value="Genomic_DNA"/>
</dbReference>
<dbReference type="Gene3D" id="3.30.70.1950">
    <property type="match status" value="1"/>
</dbReference>
<dbReference type="PANTHER" id="PTHR39161:SF2">
    <property type="entry name" value="ADAPTER PROTEIN MECA 2"/>
    <property type="match status" value="1"/>
</dbReference>
<accession>A0A920BS51</accession>
<dbReference type="OrthoDB" id="2085234at2"/>
<dbReference type="Proteomes" id="UP000682111">
    <property type="component" value="Unassembled WGS sequence"/>
</dbReference>
<dbReference type="PIRSF" id="PIRSF029008">
    <property type="entry name" value="MecA"/>
    <property type="match status" value="1"/>
</dbReference>
<sequence length="193" mass="22557">MRIERLNYNKIKIFLTSDDLMERGLTKEDIWKDSLKWHQLFHDMLEEASDEFGVKIEGSVAVEIFSMHAQGMIMIVTMEEEEDQSLHDGFIDMAVMSKNSDQILFEFDDFEDVIQLSRQLWNLNIRGGSLYSFAQKYFLSFKEDALRQSDSMIAVLSEFGDISLRSIHWLEEYGRNVMSGNAIETVMEHFVTE</sequence>
<dbReference type="Pfam" id="PF05389">
    <property type="entry name" value="MecA"/>
    <property type="match status" value="1"/>
</dbReference>
<dbReference type="PANTHER" id="PTHR39161">
    <property type="entry name" value="ADAPTER PROTEIN MECA"/>
    <property type="match status" value="1"/>
</dbReference>
<comment type="caution">
    <text evidence="3">The sequence shown here is derived from an EMBL/GenBank/DDBJ whole genome shotgun (WGS) entry which is preliminary data.</text>
</comment>
<protein>
    <submittedName>
        <fullName evidence="3">Adapter protein MecA 2</fullName>
    </submittedName>
</protein>
<dbReference type="InterPro" id="IPR008681">
    <property type="entry name" value="Neg-reg_MecA"/>
</dbReference>
<dbReference type="AlphaFoldDB" id="A0A920BS51"/>
<proteinExistence type="inferred from homology"/>
<dbReference type="NCBIfam" id="NF002781">
    <property type="entry name" value="PRK02899.1"/>
    <property type="match status" value="1"/>
</dbReference>
<organism evidence="3 4">
    <name type="scientific">Robertmurraya siralis</name>
    <dbReference type="NCBI Taxonomy" id="77777"/>
    <lineage>
        <taxon>Bacteria</taxon>
        <taxon>Bacillati</taxon>
        <taxon>Bacillota</taxon>
        <taxon>Bacilli</taxon>
        <taxon>Bacillales</taxon>
        <taxon>Bacillaceae</taxon>
        <taxon>Robertmurraya</taxon>
    </lineage>
</organism>
<comment type="similarity">
    <text evidence="1">Belongs to the MecA family.</text>
</comment>
<evidence type="ECO:0000256" key="2">
    <source>
        <dbReference type="ARBA" id="ARBA00011738"/>
    </source>
</evidence>
<comment type="subunit">
    <text evidence="2">Homodimer.</text>
</comment>
<evidence type="ECO:0000313" key="3">
    <source>
        <dbReference type="EMBL" id="GIN60710.1"/>
    </source>
</evidence>
<dbReference type="InterPro" id="IPR038471">
    <property type="entry name" value="MecA_C_sf"/>
</dbReference>
<reference evidence="3" key="1">
    <citation type="submission" date="2021-03" db="EMBL/GenBank/DDBJ databases">
        <title>Antimicrobial resistance genes in bacteria isolated from Japanese honey, and their potential for conferring macrolide and lincosamide resistance in the American foulbrood pathogen Paenibacillus larvae.</title>
        <authorList>
            <person name="Okamoto M."/>
            <person name="Kumagai M."/>
            <person name="Kanamori H."/>
            <person name="Takamatsu D."/>
        </authorList>
    </citation>
    <scope>NUCLEOTIDE SEQUENCE</scope>
    <source>
        <strain evidence="3">J27TS8</strain>
    </source>
</reference>
<evidence type="ECO:0000256" key="1">
    <source>
        <dbReference type="ARBA" id="ARBA00005397"/>
    </source>
</evidence>
<name>A0A920BS51_9BACI</name>
<dbReference type="RefSeq" id="WP_095306571.1">
    <property type="nucleotide sequence ID" value="NZ_BORC01000001.1"/>
</dbReference>
<evidence type="ECO:0000313" key="4">
    <source>
        <dbReference type="Proteomes" id="UP000682111"/>
    </source>
</evidence>